<protein>
    <submittedName>
        <fullName evidence="1">Nodulation protein S (NodS)</fullName>
    </submittedName>
</protein>
<evidence type="ECO:0000313" key="1">
    <source>
        <dbReference type="EMBL" id="TQL99038.1"/>
    </source>
</evidence>
<sequence>MTLGPEYFEKVYASSEDPWGFTSRWYEERKYALSLAMLPRRRYTEAFEPGCSIGVLTALLAPRCDRLLSWDVSPEAVRQARERVPGARVERAAIPGDWPPGSFDLIVFSEVLYYLGPEDLSRVLRLAAGSLAPDGTLLAVHWRHPVADYPLTGDEVHAALAGTGLSRLAEHREADFIAEVYVNGAPVSVATAEGLT</sequence>
<dbReference type="Proteomes" id="UP000316096">
    <property type="component" value="Unassembled WGS sequence"/>
</dbReference>
<dbReference type="Gene3D" id="3.40.50.150">
    <property type="entry name" value="Vaccinia Virus protein VP39"/>
    <property type="match status" value="1"/>
</dbReference>
<dbReference type="GO" id="GO:0009312">
    <property type="term" value="P:oligosaccharide biosynthetic process"/>
    <property type="evidence" value="ECO:0007669"/>
    <property type="project" value="InterPro"/>
</dbReference>
<dbReference type="InterPro" id="IPR008715">
    <property type="entry name" value="SAM-MeTfrase_NodS-like"/>
</dbReference>
<dbReference type="GO" id="GO:0008757">
    <property type="term" value="F:S-adenosylmethionine-dependent methyltransferase activity"/>
    <property type="evidence" value="ECO:0007669"/>
    <property type="project" value="InterPro"/>
</dbReference>
<dbReference type="PANTHER" id="PTHR42912:SF45">
    <property type="entry name" value="23S RRNA (GUANINE(745)-N(1))-METHYLTRANSFERASE"/>
    <property type="match status" value="1"/>
</dbReference>
<accession>A0A543CPK5</accession>
<keyword evidence="2" id="KW-1185">Reference proteome</keyword>
<dbReference type="RefSeq" id="WP_221640141.1">
    <property type="nucleotide sequence ID" value="NZ_VFOZ01000001.1"/>
</dbReference>
<dbReference type="EMBL" id="VFOZ01000001">
    <property type="protein sequence ID" value="TQL99038.1"/>
    <property type="molecule type" value="Genomic_DNA"/>
</dbReference>
<dbReference type="InterPro" id="IPR029063">
    <property type="entry name" value="SAM-dependent_MTases_sf"/>
</dbReference>
<comment type="caution">
    <text evidence="1">The sequence shown here is derived from an EMBL/GenBank/DDBJ whole genome shotgun (WGS) entry which is preliminary data.</text>
</comment>
<dbReference type="AlphaFoldDB" id="A0A543CPK5"/>
<dbReference type="SUPFAM" id="SSF53335">
    <property type="entry name" value="S-adenosyl-L-methionine-dependent methyltransferases"/>
    <property type="match status" value="1"/>
</dbReference>
<dbReference type="PANTHER" id="PTHR42912">
    <property type="entry name" value="METHYLTRANSFERASE"/>
    <property type="match status" value="1"/>
</dbReference>
<reference evidence="1 2" key="1">
    <citation type="submission" date="2019-06" db="EMBL/GenBank/DDBJ databases">
        <title>Sequencing the genomes of 1000 actinobacteria strains.</title>
        <authorList>
            <person name="Klenk H.-P."/>
        </authorList>
    </citation>
    <scope>NUCLEOTIDE SEQUENCE [LARGE SCALE GENOMIC DNA]</scope>
    <source>
        <strain evidence="1 2">DSM 102200</strain>
    </source>
</reference>
<dbReference type="InterPro" id="IPR050508">
    <property type="entry name" value="Methyltransf_Superfamily"/>
</dbReference>
<organism evidence="1 2">
    <name type="scientific">Actinoallomurus bryophytorum</name>
    <dbReference type="NCBI Taxonomy" id="1490222"/>
    <lineage>
        <taxon>Bacteria</taxon>
        <taxon>Bacillati</taxon>
        <taxon>Actinomycetota</taxon>
        <taxon>Actinomycetes</taxon>
        <taxon>Streptosporangiales</taxon>
        <taxon>Thermomonosporaceae</taxon>
        <taxon>Actinoallomurus</taxon>
    </lineage>
</organism>
<evidence type="ECO:0000313" key="2">
    <source>
        <dbReference type="Proteomes" id="UP000316096"/>
    </source>
</evidence>
<gene>
    <name evidence="1" type="ORF">FB559_4691</name>
</gene>
<name>A0A543CPK5_9ACTN</name>
<dbReference type="CDD" id="cd02440">
    <property type="entry name" value="AdoMet_MTases"/>
    <property type="match status" value="1"/>
</dbReference>
<proteinExistence type="predicted"/>
<dbReference type="Pfam" id="PF05401">
    <property type="entry name" value="NodS"/>
    <property type="match status" value="1"/>
</dbReference>